<dbReference type="Gramene" id="PHT67519">
    <property type="protein sequence ID" value="PHT67519"/>
    <property type="gene ID" value="T459_27006"/>
</dbReference>
<comment type="caution">
    <text evidence="2">The sequence shown here is derived from an EMBL/GenBank/DDBJ whole genome shotgun (WGS) entry which is preliminary data.</text>
</comment>
<accession>A0A2G2YCT8</accession>
<evidence type="ECO:0000313" key="3">
    <source>
        <dbReference type="Proteomes" id="UP000222542"/>
    </source>
</evidence>
<dbReference type="EMBL" id="AYRZ02000011">
    <property type="protein sequence ID" value="PHT67519.1"/>
    <property type="molecule type" value="Genomic_DNA"/>
</dbReference>
<dbReference type="STRING" id="4072.A0A2G2YCT8"/>
<feature type="compositionally biased region" description="Basic and acidic residues" evidence="1">
    <location>
        <begin position="86"/>
        <end position="95"/>
    </location>
</feature>
<protein>
    <recommendedName>
        <fullName evidence="4">DUF4378 domain-containing protein</fullName>
    </recommendedName>
</protein>
<dbReference type="AlphaFoldDB" id="A0A2G2YCT8"/>
<reference evidence="2 3" key="1">
    <citation type="journal article" date="2014" name="Nat. Genet.">
        <title>Genome sequence of the hot pepper provides insights into the evolution of pungency in Capsicum species.</title>
        <authorList>
            <person name="Kim S."/>
            <person name="Park M."/>
            <person name="Yeom S.I."/>
            <person name="Kim Y.M."/>
            <person name="Lee J.M."/>
            <person name="Lee H.A."/>
            <person name="Seo E."/>
            <person name="Choi J."/>
            <person name="Cheong K."/>
            <person name="Kim K.T."/>
            <person name="Jung K."/>
            <person name="Lee G.W."/>
            <person name="Oh S.K."/>
            <person name="Bae C."/>
            <person name="Kim S.B."/>
            <person name="Lee H.Y."/>
            <person name="Kim S.Y."/>
            <person name="Kim M.S."/>
            <person name="Kang B.C."/>
            <person name="Jo Y.D."/>
            <person name="Yang H.B."/>
            <person name="Jeong H.J."/>
            <person name="Kang W.H."/>
            <person name="Kwon J.K."/>
            <person name="Shin C."/>
            <person name="Lim J.Y."/>
            <person name="Park J.H."/>
            <person name="Huh J.H."/>
            <person name="Kim J.S."/>
            <person name="Kim B.D."/>
            <person name="Cohen O."/>
            <person name="Paran I."/>
            <person name="Suh M.C."/>
            <person name="Lee S.B."/>
            <person name="Kim Y.K."/>
            <person name="Shin Y."/>
            <person name="Noh S.J."/>
            <person name="Park J."/>
            <person name="Seo Y.S."/>
            <person name="Kwon S.Y."/>
            <person name="Kim H.A."/>
            <person name="Park J.M."/>
            <person name="Kim H.J."/>
            <person name="Choi S.B."/>
            <person name="Bosland P.W."/>
            <person name="Reeves G."/>
            <person name="Jo S.H."/>
            <person name="Lee B.W."/>
            <person name="Cho H.T."/>
            <person name="Choi H.S."/>
            <person name="Lee M.S."/>
            <person name="Yu Y."/>
            <person name="Do Choi Y."/>
            <person name="Park B.S."/>
            <person name="van Deynze A."/>
            <person name="Ashrafi H."/>
            <person name="Hill T."/>
            <person name="Kim W.T."/>
            <person name="Pai H.S."/>
            <person name="Ahn H.K."/>
            <person name="Yeam I."/>
            <person name="Giovannoni J.J."/>
            <person name="Rose J.K."/>
            <person name="Sorensen I."/>
            <person name="Lee S.J."/>
            <person name="Kim R.W."/>
            <person name="Choi I.Y."/>
            <person name="Choi B.S."/>
            <person name="Lim J.S."/>
            <person name="Lee Y.H."/>
            <person name="Choi D."/>
        </authorList>
    </citation>
    <scope>NUCLEOTIDE SEQUENCE [LARGE SCALE GENOMIC DNA]</scope>
    <source>
        <strain evidence="3">cv. CM334</strain>
    </source>
</reference>
<keyword evidence="3" id="KW-1185">Reference proteome</keyword>
<reference evidence="2 3" key="2">
    <citation type="journal article" date="2017" name="Genome Biol.">
        <title>New reference genome sequences of hot pepper reveal the massive evolution of plant disease-resistance genes by retroduplication.</title>
        <authorList>
            <person name="Kim S."/>
            <person name="Park J."/>
            <person name="Yeom S.I."/>
            <person name="Kim Y.M."/>
            <person name="Seo E."/>
            <person name="Kim K.T."/>
            <person name="Kim M.S."/>
            <person name="Lee J.M."/>
            <person name="Cheong K."/>
            <person name="Shin H.S."/>
            <person name="Kim S.B."/>
            <person name="Han K."/>
            <person name="Lee J."/>
            <person name="Park M."/>
            <person name="Lee H.A."/>
            <person name="Lee H.Y."/>
            <person name="Lee Y."/>
            <person name="Oh S."/>
            <person name="Lee J.H."/>
            <person name="Choi E."/>
            <person name="Choi E."/>
            <person name="Lee S.E."/>
            <person name="Jeon J."/>
            <person name="Kim H."/>
            <person name="Choi G."/>
            <person name="Song H."/>
            <person name="Lee J."/>
            <person name="Lee S.C."/>
            <person name="Kwon J.K."/>
            <person name="Lee H.Y."/>
            <person name="Koo N."/>
            <person name="Hong Y."/>
            <person name="Kim R.W."/>
            <person name="Kang W.H."/>
            <person name="Huh J.H."/>
            <person name="Kang B.C."/>
            <person name="Yang T.J."/>
            <person name="Lee Y.H."/>
            <person name="Bennetzen J.L."/>
            <person name="Choi D."/>
        </authorList>
    </citation>
    <scope>NUCLEOTIDE SEQUENCE [LARGE SCALE GENOMIC DNA]</scope>
    <source>
        <strain evidence="3">cv. CM334</strain>
    </source>
</reference>
<dbReference type="PANTHER" id="PTHR21726:SF61">
    <property type="entry name" value="DNAA INITIATOR-ASSOCIATING PROTEIN"/>
    <property type="match status" value="1"/>
</dbReference>
<feature type="compositionally biased region" description="Polar residues" evidence="1">
    <location>
        <begin position="98"/>
        <end position="118"/>
    </location>
</feature>
<sequence>MNDSSAREMNDRQPQKPCGCVRIFFQLFDRNRRFAKKLFPKKLLSPACFKQASKKFGEDEKQPKLRLIANENSGGFPNAKNNGMTDTHRESKREMNAPSASMPTGSGSKPQKVSVSETWSNVADKLGARPGGFDKEDMDFEMAEIKSSEPGLQRFRAKCALTYPTRYFSPLEDGADLVGNSLDHHSTDSYLSSSPNSSSKDKVLAESVDSVDDEPLFPEPNRDLSYCEISLSTRRSCRELIHNALPVEDGFYVTHFLLNEHEMFLSFLWMAFGELLGCNDPKKMNQLKGFAFDCLLEYLDSKFSPVSDSGFRTCNKLPSSMTKEILIADITDEVEEWTQFVGLIPDELIE</sequence>
<name>A0A2G2YCT8_CAPAN</name>
<gene>
    <name evidence="2" type="ORF">T459_27006</name>
</gene>
<feature type="region of interest" description="Disordered" evidence="1">
    <location>
        <begin position="186"/>
        <end position="205"/>
    </location>
</feature>
<feature type="compositionally biased region" description="Low complexity" evidence="1">
    <location>
        <begin position="188"/>
        <end position="198"/>
    </location>
</feature>
<proteinExistence type="predicted"/>
<organism evidence="2 3">
    <name type="scientific">Capsicum annuum</name>
    <name type="common">Capsicum pepper</name>
    <dbReference type="NCBI Taxonomy" id="4072"/>
    <lineage>
        <taxon>Eukaryota</taxon>
        <taxon>Viridiplantae</taxon>
        <taxon>Streptophyta</taxon>
        <taxon>Embryophyta</taxon>
        <taxon>Tracheophyta</taxon>
        <taxon>Spermatophyta</taxon>
        <taxon>Magnoliopsida</taxon>
        <taxon>eudicotyledons</taxon>
        <taxon>Gunneridae</taxon>
        <taxon>Pentapetalae</taxon>
        <taxon>asterids</taxon>
        <taxon>lamiids</taxon>
        <taxon>Solanales</taxon>
        <taxon>Solanaceae</taxon>
        <taxon>Solanoideae</taxon>
        <taxon>Capsiceae</taxon>
        <taxon>Capsicum</taxon>
    </lineage>
</organism>
<feature type="region of interest" description="Disordered" evidence="1">
    <location>
        <begin position="70"/>
        <end position="118"/>
    </location>
</feature>
<evidence type="ECO:0000256" key="1">
    <source>
        <dbReference type="SAM" id="MobiDB-lite"/>
    </source>
</evidence>
<evidence type="ECO:0000313" key="2">
    <source>
        <dbReference type="EMBL" id="PHT67519.1"/>
    </source>
</evidence>
<dbReference type="Proteomes" id="UP000222542">
    <property type="component" value="Unassembled WGS sequence"/>
</dbReference>
<evidence type="ECO:0008006" key="4">
    <source>
        <dbReference type="Google" id="ProtNLM"/>
    </source>
</evidence>
<dbReference type="PANTHER" id="PTHR21726">
    <property type="entry name" value="PHOSPHATIDYLINOSITOL N-ACETYLGLUCOSAMINYLTRANSFERASE SUBUNIT P DOWN SYNDROME CRITICAL REGION PROTEIN 5 -RELATED"/>
    <property type="match status" value="1"/>
</dbReference>
<feature type="compositionally biased region" description="Polar residues" evidence="1">
    <location>
        <begin position="70"/>
        <end position="85"/>
    </location>
</feature>